<evidence type="ECO:0000256" key="5">
    <source>
        <dbReference type="ARBA" id="ARBA00022519"/>
    </source>
</evidence>
<dbReference type="PANTHER" id="PTHR38831:SF1">
    <property type="entry name" value="TYPE II SECRETION SYSTEM PROTEIN K-RELATED"/>
    <property type="match status" value="1"/>
</dbReference>
<evidence type="ECO:0000256" key="3">
    <source>
        <dbReference type="ARBA" id="ARBA00022448"/>
    </source>
</evidence>
<dbReference type="NCBIfam" id="NF037980">
    <property type="entry name" value="T2SS_GspK"/>
    <property type="match status" value="1"/>
</dbReference>
<dbReference type="Gene3D" id="3.30.1300.30">
    <property type="entry name" value="GSPII I/J protein-like"/>
    <property type="match status" value="1"/>
</dbReference>
<accession>A0A251X9S5</accession>
<feature type="domain" description="T2SS protein K second SAM-like" evidence="11">
    <location>
        <begin position="209"/>
        <end position="267"/>
    </location>
</feature>
<keyword evidence="7" id="KW-0653">Protein transport</keyword>
<evidence type="ECO:0000256" key="4">
    <source>
        <dbReference type="ARBA" id="ARBA00022475"/>
    </source>
</evidence>
<dbReference type="Gene3D" id="1.10.40.60">
    <property type="entry name" value="EpsJ-like"/>
    <property type="match status" value="2"/>
</dbReference>
<dbReference type="PIRSF" id="PIRSF002786">
    <property type="entry name" value="XcpX"/>
    <property type="match status" value="1"/>
</dbReference>
<dbReference type="GO" id="GO:0005886">
    <property type="term" value="C:plasma membrane"/>
    <property type="evidence" value="ECO:0007669"/>
    <property type="project" value="UniProtKB-SubCell"/>
</dbReference>
<dbReference type="InterPro" id="IPR045584">
    <property type="entry name" value="Pilin-like"/>
</dbReference>
<keyword evidence="6" id="KW-0812">Transmembrane</keyword>
<evidence type="ECO:0000313" key="13">
    <source>
        <dbReference type="EMBL" id="OUD14965.1"/>
    </source>
</evidence>
<dbReference type="SUPFAM" id="SSF54523">
    <property type="entry name" value="Pili subunits"/>
    <property type="match status" value="1"/>
</dbReference>
<dbReference type="InterPro" id="IPR038072">
    <property type="entry name" value="GspK_central_sf"/>
</dbReference>
<dbReference type="EMBL" id="MSLT01000007">
    <property type="protein sequence ID" value="OUD14965.1"/>
    <property type="molecule type" value="Genomic_DNA"/>
</dbReference>
<keyword evidence="5 10" id="KW-0997">Cell inner membrane</keyword>
<reference evidence="13 14" key="1">
    <citation type="submission" date="2016-12" db="EMBL/GenBank/DDBJ databases">
        <title>Thioflexothrix psekupsii D3 genome sequencing and assembly.</title>
        <authorList>
            <person name="Fomenkov A."/>
            <person name="Vincze T."/>
            <person name="Grabovich M."/>
            <person name="Anton B.P."/>
            <person name="Dubinina G."/>
            <person name="Orlova M."/>
            <person name="Belousova E."/>
            <person name="Roberts R.J."/>
        </authorList>
    </citation>
    <scope>NUCLEOTIDE SEQUENCE [LARGE SCALE GENOMIC DNA]</scope>
    <source>
        <strain evidence="13">D3</strain>
    </source>
</reference>
<dbReference type="InterPro" id="IPR005628">
    <property type="entry name" value="GspK"/>
</dbReference>
<dbReference type="Proteomes" id="UP000194798">
    <property type="component" value="Unassembled WGS sequence"/>
</dbReference>
<dbReference type="GO" id="GO:0009306">
    <property type="term" value="P:protein secretion"/>
    <property type="evidence" value="ECO:0007669"/>
    <property type="project" value="InterPro"/>
</dbReference>
<evidence type="ECO:0000313" key="14">
    <source>
        <dbReference type="Proteomes" id="UP000194798"/>
    </source>
</evidence>
<dbReference type="InterPro" id="IPR049031">
    <property type="entry name" value="T2SSK_SAM-like_1st"/>
</dbReference>
<feature type="domain" description="T2SS protein K first SAM-like" evidence="12">
    <location>
        <begin position="102"/>
        <end position="204"/>
    </location>
</feature>
<protein>
    <recommendedName>
        <fullName evidence="10">Type II secretion system protein K</fullName>
    </recommendedName>
</protein>
<organism evidence="13 14">
    <name type="scientific">Thioflexithrix psekupsensis</name>
    <dbReference type="NCBI Taxonomy" id="1570016"/>
    <lineage>
        <taxon>Bacteria</taxon>
        <taxon>Pseudomonadati</taxon>
        <taxon>Pseudomonadota</taxon>
        <taxon>Gammaproteobacteria</taxon>
        <taxon>Thiotrichales</taxon>
        <taxon>Thioflexithrix</taxon>
    </lineage>
</organism>
<dbReference type="SUPFAM" id="SSF158544">
    <property type="entry name" value="GspK insert domain-like"/>
    <property type="match status" value="1"/>
</dbReference>
<keyword evidence="9 10" id="KW-0472">Membrane</keyword>
<evidence type="ECO:0000256" key="7">
    <source>
        <dbReference type="ARBA" id="ARBA00022927"/>
    </source>
</evidence>
<dbReference type="Pfam" id="PF21687">
    <property type="entry name" value="T2SSK_1st"/>
    <property type="match status" value="1"/>
</dbReference>
<dbReference type="InterPro" id="IPR049179">
    <property type="entry name" value="T2SSK_SAM-like_2nd"/>
</dbReference>
<keyword evidence="3 10" id="KW-0813">Transport</keyword>
<evidence type="ECO:0000259" key="11">
    <source>
        <dbReference type="Pfam" id="PF03934"/>
    </source>
</evidence>
<keyword evidence="14" id="KW-1185">Reference proteome</keyword>
<dbReference type="PANTHER" id="PTHR38831">
    <property type="entry name" value="TYPE II SECRETION SYSTEM PROTEIN K"/>
    <property type="match status" value="1"/>
</dbReference>
<sequence length="307" mass="34984">MRMQQQRGVALLIALLIMATVTVIAVAASNRQQTDIYRTAYDLNQQQALHYVIGAELWAKQILWRDRQASAVDHWQEVWAMQLPPTVVEGGYLSGYLVDLQGRFNINNLMPKEGEVNSVAKERFQRLLAQLDLSEYLLDAIIDWLDADQNVTLHGGAEDNTYLLKNPPYRAANQQLFSVSELRLLHGFTAEMVEKLEPYVTVLPYVTAININTASEEVLMTLSPTLEREKIKQLIVERERRFFPSVTEFLQHSAFAGIELNPDQLTVQSDFFLLHAEAHIDHSQVRRLSLLRRGENGVWVVGRGANM</sequence>
<dbReference type="AlphaFoldDB" id="A0A251X9S5"/>
<evidence type="ECO:0000256" key="9">
    <source>
        <dbReference type="ARBA" id="ARBA00023136"/>
    </source>
</evidence>
<name>A0A251X9S5_9GAMM</name>
<evidence type="ECO:0000256" key="2">
    <source>
        <dbReference type="ARBA" id="ARBA00007246"/>
    </source>
</evidence>
<keyword evidence="8" id="KW-1133">Transmembrane helix</keyword>
<comment type="similarity">
    <text evidence="2 10">Belongs to the GSP K family.</text>
</comment>
<evidence type="ECO:0000256" key="10">
    <source>
        <dbReference type="PIRNR" id="PIRNR002786"/>
    </source>
</evidence>
<proteinExistence type="inferred from homology"/>
<gene>
    <name evidence="13" type="ORF">TPSD3_04465</name>
</gene>
<comment type="caution">
    <text evidence="13">The sequence shown here is derived from an EMBL/GenBank/DDBJ whole genome shotgun (WGS) entry which is preliminary data.</text>
</comment>
<keyword evidence="4 10" id="KW-1003">Cell membrane</keyword>
<evidence type="ECO:0000256" key="1">
    <source>
        <dbReference type="ARBA" id="ARBA00004533"/>
    </source>
</evidence>
<comment type="subcellular location">
    <subcellularLocation>
        <location evidence="1 10">Cell inner membrane</location>
    </subcellularLocation>
</comment>
<evidence type="ECO:0000256" key="8">
    <source>
        <dbReference type="ARBA" id="ARBA00022989"/>
    </source>
</evidence>
<evidence type="ECO:0000256" key="6">
    <source>
        <dbReference type="ARBA" id="ARBA00022692"/>
    </source>
</evidence>
<dbReference type="Pfam" id="PF03934">
    <property type="entry name" value="T2SSK"/>
    <property type="match status" value="1"/>
</dbReference>
<evidence type="ECO:0000259" key="12">
    <source>
        <dbReference type="Pfam" id="PF21687"/>
    </source>
</evidence>
<dbReference type="OrthoDB" id="9788973at2"/>